<comment type="caution">
    <text evidence="5">The sequence shown here is derived from an EMBL/GenBank/DDBJ whole genome shotgun (WGS) entry which is preliminary data.</text>
</comment>
<name>N6UK00_9HYPH</name>
<evidence type="ECO:0000256" key="3">
    <source>
        <dbReference type="ARBA" id="ARBA00023136"/>
    </source>
</evidence>
<gene>
    <name evidence="5" type="ORF">BBbe_00390</name>
</gene>
<dbReference type="Gene3D" id="2.40.160.50">
    <property type="entry name" value="membrane protein fhac: a member of the omp85/tpsb transporter family"/>
    <property type="match status" value="1"/>
</dbReference>
<proteinExistence type="predicted"/>
<reference evidence="5 6" key="1">
    <citation type="journal article" date="2013" name="PLoS Genet.">
        <title>A gene transfer agent and a dynamic repertoire of secretion systems hold the keys to the explosive radiation of the emerging pathogen Bartonella.</title>
        <authorList>
            <person name="Guy L."/>
            <person name="Nystedt B."/>
            <person name="Toft C."/>
            <person name="Zaremba-Niedzwiedzka K."/>
            <person name="Berglund E.C."/>
            <person name="Granberg F."/>
            <person name="Naslund K."/>
            <person name="Eriksson A.S."/>
            <person name="Andersson S.G."/>
        </authorList>
    </citation>
    <scope>NUCLEOTIDE SEQUENCE [LARGE SCALE GENOMIC DNA]</scope>
    <source>
        <strain evidence="5 6">91-4</strain>
    </source>
</reference>
<keyword evidence="3" id="KW-0472">Membrane</keyword>
<dbReference type="Proteomes" id="UP000014038">
    <property type="component" value="Chromosome"/>
</dbReference>
<dbReference type="GO" id="GO:0019867">
    <property type="term" value="C:outer membrane"/>
    <property type="evidence" value="ECO:0007669"/>
    <property type="project" value="InterPro"/>
</dbReference>
<organism evidence="5 6">
    <name type="scientific">Bartonella bovis 91-4</name>
    <dbReference type="NCBI Taxonomy" id="1094491"/>
    <lineage>
        <taxon>Bacteria</taxon>
        <taxon>Pseudomonadati</taxon>
        <taxon>Pseudomonadota</taxon>
        <taxon>Alphaproteobacteria</taxon>
        <taxon>Hyphomicrobiales</taxon>
        <taxon>Bartonellaceae</taxon>
        <taxon>Bartonella</taxon>
    </lineage>
</organism>
<keyword evidence="2" id="KW-0812">Transmembrane</keyword>
<comment type="subcellular location">
    <subcellularLocation>
        <location evidence="1">Membrane</location>
    </subcellularLocation>
</comment>
<dbReference type="eggNOG" id="COG0729">
    <property type="taxonomic scope" value="Bacteria"/>
</dbReference>
<accession>N6UK00</accession>
<dbReference type="InterPro" id="IPR039910">
    <property type="entry name" value="D15-like"/>
</dbReference>
<dbReference type="Pfam" id="PF01103">
    <property type="entry name" value="Omp85"/>
    <property type="match status" value="1"/>
</dbReference>
<keyword evidence="2" id="KW-1134">Transmembrane beta strand</keyword>
<keyword evidence="6" id="KW-1185">Reference proteome</keyword>
<dbReference type="PANTHER" id="PTHR12815:SF42">
    <property type="entry name" value="BACTERIAL SURFACE ANTIGEN (D15) DOMAIN-CONTAINING PROTEIN"/>
    <property type="match status" value="1"/>
</dbReference>
<evidence type="ECO:0000313" key="5">
    <source>
        <dbReference type="EMBL" id="ENN92769.1"/>
    </source>
</evidence>
<evidence type="ECO:0000313" key="6">
    <source>
        <dbReference type="Proteomes" id="UP000014038"/>
    </source>
</evidence>
<sequence length="655" mass="72022">MVICQKKVLLKSRTIRSIFVSLCLIFAFPQSLAAFEFFGIHLWGKKKPNLSLYNISGTEKFYQVEVIVPQGAPQVGAQIVKDVSSLVADQDKAVSSSSGLLAKARSNYQAILSALYADGRYGGVISIKINGLEVADLSPMTQLPTQSTIVITVDAGPQYIFSAASITESAPFLKHKTNSMPSVEELGYKVGAVAKSETIFKAERWVIEGWRRHGYAKVNIVNRDVIADHATHLIDAQIITNSGQKAHYGSLNVRNVSEQPRMDSDYVKWITALKPGQQYDSDALAKANKRLTRLDVFRAVNIQEADAINSDGSLPLTLVLEERKPRRFGVGGSYSTLDGAGFESYWMHNNLFGRAERLKIETKISGIGDHQTKSYHPKDYNYLFGTTLTKPGVITPDTDFEAELKMQRDSLDNYTTQAIKGKFGLTHIFNDNLSGQFAVVASNGHSDDDYLGSRNFTMVGLQNGLIYDSRDNKFNATKGLYGETVVEPLYEAHANDFVTKITIEGRSYWALDKQDRFIFATRTKFGTIIGSDKAKLPSDMLFFAGGGGSVRGYAYHNIGIKAKNDTVSGGHALVEGSAELRLSVNDTIGFVSFIDGGLVKAKANFDFSQDTKWGVGVGGRYMTGLGPLRFDLAWPLKREKGDPRVGFYVGIGQAF</sequence>
<dbReference type="Gene3D" id="3.10.20.310">
    <property type="entry name" value="membrane protein fhac"/>
    <property type="match status" value="1"/>
</dbReference>
<dbReference type="AlphaFoldDB" id="N6UK00"/>
<feature type="domain" description="Bacterial surface antigen (D15)" evidence="4">
    <location>
        <begin position="350"/>
        <end position="655"/>
    </location>
</feature>
<dbReference type="EMBL" id="AGWA01000001">
    <property type="protein sequence ID" value="ENN92769.1"/>
    <property type="molecule type" value="Genomic_DNA"/>
</dbReference>
<dbReference type="PATRIC" id="fig|1094491.5.peg.44"/>
<evidence type="ECO:0000256" key="1">
    <source>
        <dbReference type="ARBA" id="ARBA00004370"/>
    </source>
</evidence>
<dbReference type="InterPro" id="IPR000184">
    <property type="entry name" value="Bac_surfAg_D15"/>
</dbReference>
<dbReference type="HOGENOM" id="CLU_018618_0_1_5"/>
<protein>
    <submittedName>
        <fullName evidence="5">Putative outer membrane protein</fullName>
    </submittedName>
</protein>
<evidence type="ECO:0000256" key="2">
    <source>
        <dbReference type="ARBA" id="ARBA00022452"/>
    </source>
</evidence>
<evidence type="ECO:0000259" key="4">
    <source>
        <dbReference type="Pfam" id="PF01103"/>
    </source>
</evidence>
<dbReference type="PANTHER" id="PTHR12815">
    <property type="entry name" value="SORTING AND ASSEMBLY MACHINERY SAMM50 PROTEIN FAMILY MEMBER"/>
    <property type="match status" value="1"/>
</dbReference>